<reference evidence="11 12" key="1">
    <citation type="submission" date="2019-02" db="EMBL/GenBank/DDBJ databases">
        <title>Genome sequencing of the rare red list fungi Dentipellis fragilis.</title>
        <authorList>
            <person name="Buettner E."/>
            <person name="Kellner H."/>
        </authorList>
    </citation>
    <scope>NUCLEOTIDE SEQUENCE [LARGE SCALE GENOMIC DNA]</scope>
    <source>
        <strain evidence="11 12">DSM 105465</strain>
    </source>
</reference>
<dbReference type="PRINTS" id="PR00463">
    <property type="entry name" value="EP450I"/>
</dbReference>
<keyword evidence="4" id="KW-0349">Heme</keyword>
<feature type="compositionally biased region" description="Basic and acidic residues" evidence="9">
    <location>
        <begin position="1"/>
        <end position="14"/>
    </location>
</feature>
<evidence type="ECO:0000256" key="3">
    <source>
        <dbReference type="ARBA" id="ARBA00010617"/>
    </source>
</evidence>
<dbReference type="Pfam" id="PF00067">
    <property type="entry name" value="p450"/>
    <property type="match status" value="1"/>
</dbReference>
<keyword evidence="10" id="KW-0812">Transmembrane</keyword>
<dbReference type="AlphaFoldDB" id="A0A4Y9ZEQ1"/>
<evidence type="ECO:0008006" key="13">
    <source>
        <dbReference type="Google" id="ProtNLM"/>
    </source>
</evidence>
<accession>A0A4Y9ZEQ1</accession>
<evidence type="ECO:0000256" key="10">
    <source>
        <dbReference type="SAM" id="Phobius"/>
    </source>
</evidence>
<dbReference type="InterPro" id="IPR002401">
    <property type="entry name" value="Cyt_P450_E_grp-I"/>
</dbReference>
<proteinExistence type="inferred from homology"/>
<dbReference type="GO" id="GO:0020037">
    <property type="term" value="F:heme binding"/>
    <property type="evidence" value="ECO:0007669"/>
    <property type="project" value="InterPro"/>
</dbReference>
<protein>
    <recommendedName>
        <fullName evidence="13">Cytochrome P450</fullName>
    </recommendedName>
</protein>
<keyword evidence="6" id="KW-0560">Oxidoreductase</keyword>
<evidence type="ECO:0000256" key="6">
    <source>
        <dbReference type="ARBA" id="ARBA00023002"/>
    </source>
</evidence>
<evidence type="ECO:0000256" key="1">
    <source>
        <dbReference type="ARBA" id="ARBA00001971"/>
    </source>
</evidence>
<dbReference type="CDD" id="cd11065">
    <property type="entry name" value="CYP64-like"/>
    <property type="match status" value="1"/>
</dbReference>
<dbReference type="OrthoDB" id="2789670at2759"/>
<keyword evidence="7" id="KW-0408">Iron</keyword>
<dbReference type="Gene3D" id="1.10.630.10">
    <property type="entry name" value="Cytochrome P450"/>
    <property type="match status" value="1"/>
</dbReference>
<dbReference type="InterPro" id="IPR001128">
    <property type="entry name" value="Cyt_P450"/>
</dbReference>
<dbReference type="SUPFAM" id="SSF48264">
    <property type="entry name" value="Cytochrome P450"/>
    <property type="match status" value="1"/>
</dbReference>
<comment type="similarity">
    <text evidence="3">Belongs to the cytochrome P450 family.</text>
</comment>
<dbReference type="GO" id="GO:0016705">
    <property type="term" value="F:oxidoreductase activity, acting on paired donors, with incorporation or reduction of molecular oxygen"/>
    <property type="evidence" value="ECO:0007669"/>
    <property type="project" value="InterPro"/>
</dbReference>
<feature type="transmembrane region" description="Helical" evidence="10">
    <location>
        <begin position="46"/>
        <end position="68"/>
    </location>
</feature>
<organism evidence="11 12">
    <name type="scientific">Dentipellis fragilis</name>
    <dbReference type="NCBI Taxonomy" id="205917"/>
    <lineage>
        <taxon>Eukaryota</taxon>
        <taxon>Fungi</taxon>
        <taxon>Dikarya</taxon>
        <taxon>Basidiomycota</taxon>
        <taxon>Agaricomycotina</taxon>
        <taxon>Agaricomycetes</taxon>
        <taxon>Russulales</taxon>
        <taxon>Hericiaceae</taxon>
        <taxon>Dentipellis</taxon>
    </lineage>
</organism>
<keyword evidence="8" id="KW-0503">Monooxygenase</keyword>
<evidence type="ECO:0000256" key="4">
    <source>
        <dbReference type="ARBA" id="ARBA00022617"/>
    </source>
</evidence>
<keyword evidence="10" id="KW-0472">Membrane</keyword>
<evidence type="ECO:0000256" key="9">
    <source>
        <dbReference type="SAM" id="MobiDB-lite"/>
    </source>
</evidence>
<name>A0A4Y9ZEQ1_9AGAM</name>
<dbReference type="GO" id="GO:0005506">
    <property type="term" value="F:iron ion binding"/>
    <property type="evidence" value="ECO:0007669"/>
    <property type="project" value="InterPro"/>
</dbReference>
<dbReference type="STRING" id="205917.A0A4Y9ZEQ1"/>
<sequence>MEDRRANVTADERPVYPSGRPLIHKAKPTASPAAASAPSTMLSFDQPGLCAALCCVFLSIVAANAVYLRRRRSLPLPPGPPGIPFIGNIFSVPSHTPWVRYVSWSRELTSDLISLQAFGQTIVIINTRKAVKELLVHRSSAYADRPQLPMLKLMTMDFVTGFLPYSDKWRTHRKLFHQVFQAKASLGHANLQLAEGERLIQKLSDDPDDFIGHIRHSAAAIVMVIAYGHEVAPKHDRFVDIAEETVVMMIENVTPGAAIVNMFPFLQHFPEWLPGMGFKSFARKCASLVKEMLDGPFERVKCGMADGTARPSLTSALLRDNEDGKEGEELIKHVAGTVFQAGTDTTATAVTNAIVAFMEHPDVQRRAQADIDRVVGRNRLPTLDDQDDLPFIGAICREILRWKAIVPLGFPYKAMRDEIYEGHLIPKGTTVFGNVWALLNDPEVYPEPECFRPERFLKDDGSLNCDDVGPAFGFAILMLSNALFECEMRKPEDYFKASALVAFDDSSLF</sequence>
<comment type="cofactor">
    <cofactor evidence="1">
        <name>heme</name>
        <dbReference type="ChEBI" id="CHEBI:30413"/>
    </cofactor>
</comment>
<evidence type="ECO:0000313" key="12">
    <source>
        <dbReference type="Proteomes" id="UP000298327"/>
    </source>
</evidence>
<comment type="caution">
    <text evidence="11">The sequence shown here is derived from an EMBL/GenBank/DDBJ whole genome shotgun (WGS) entry which is preliminary data.</text>
</comment>
<gene>
    <name evidence="11" type="ORF">EVG20_g63</name>
</gene>
<dbReference type="PANTHER" id="PTHR46300:SF7">
    <property type="entry name" value="P450, PUTATIVE (EUROFUNG)-RELATED"/>
    <property type="match status" value="1"/>
</dbReference>
<dbReference type="InterPro" id="IPR050364">
    <property type="entry name" value="Cytochrome_P450_fung"/>
</dbReference>
<dbReference type="InterPro" id="IPR036396">
    <property type="entry name" value="Cyt_P450_sf"/>
</dbReference>
<evidence type="ECO:0000256" key="2">
    <source>
        <dbReference type="ARBA" id="ARBA00005179"/>
    </source>
</evidence>
<evidence type="ECO:0000256" key="5">
    <source>
        <dbReference type="ARBA" id="ARBA00022723"/>
    </source>
</evidence>
<keyword evidence="5" id="KW-0479">Metal-binding</keyword>
<dbReference type="GO" id="GO:0004497">
    <property type="term" value="F:monooxygenase activity"/>
    <property type="evidence" value="ECO:0007669"/>
    <property type="project" value="UniProtKB-KW"/>
</dbReference>
<dbReference type="PANTHER" id="PTHR46300">
    <property type="entry name" value="P450, PUTATIVE (EUROFUNG)-RELATED-RELATED"/>
    <property type="match status" value="1"/>
</dbReference>
<dbReference type="Proteomes" id="UP000298327">
    <property type="component" value="Unassembled WGS sequence"/>
</dbReference>
<evidence type="ECO:0000256" key="7">
    <source>
        <dbReference type="ARBA" id="ARBA00023004"/>
    </source>
</evidence>
<keyword evidence="10" id="KW-1133">Transmembrane helix</keyword>
<comment type="pathway">
    <text evidence="2">Secondary metabolite biosynthesis.</text>
</comment>
<keyword evidence="12" id="KW-1185">Reference proteome</keyword>
<feature type="region of interest" description="Disordered" evidence="9">
    <location>
        <begin position="1"/>
        <end position="29"/>
    </location>
</feature>
<dbReference type="EMBL" id="SEOQ01000002">
    <property type="protein sequence ID" value="TFY72944.1"/>
    <property type="molecule type" value="Genomic_DNA"/>
</dbReference>
<evidence type="ECO:0000256" key="8">
    <source>
        <dbReference type="ARBA" id="ARBA00023033"/>
    </source>
</evidence>
<evidence type="ECO:0000313" key="11">
    <source>
        <dbReference type="EMBL" id="TFY72944.1"/>
    </source>
</evidence>